<name>A0A0E9XD37_ANGAN</name>
<protein>
    <submittedName>
        <fullName evidence="1">Uncharacterized protein</fullName>
    </submittedName>
</protein>
<proteinExistence type="predicted"/>
<accession>A0A0E9XD37</accession>
<reference evidence="1" key="2">
    <citation type="journal article" date="2015" name="Fish Shellfish Immunol.">
        <title>Early steps in the European eel (Anguilla anguilla)-Vibrio vulnificus interaction in the gills: Role of the RtxA13 toxin.</title>
        <authorList>
            <person name="Callol A."/>
            <person name="Pajuelo D."/>
            <person name="Ebbesson L."/>
            <person name="Teles M."/>
            <person name="MacKenzie S."/>
            <person name="Amaro C."/>
        </authorList>
    </citation>
    <scope>NUCLEOTIDE SEQUENCE</scope>
</reference>
<evidence type="ECO:0000313" key="1">
    <source>
        <dbReference type="EMBL" id="JAH99603.1"/>
    </source>
</evidence>
<dbReference type="AlphaFoldDB" id="A0A0E9XD37"/>
<reference evidence="1" key="1">
    <citation type="submission" date="2014-11" db="EMBL/GenBank/DDBJ databases">
        <authorList>
            <person name="Amaro Gonzalez C."/>
        </authorList>
    </citation>
    <scope>NUCLEOTIDE SEQUENCE</scope>
</reference>
<organism evidence="1">
    <name type="scientific">Anguilla anguilla</name>
    <name type="common">European freshwater eel</name>
    <name type="synonym">Muraena anguilla</name>
    <dbReference type="NCBI Taxonomy" id="7936"/>
    <lineage>
        <taxon>Eukaryota</taxon>
        <taxon>Metazoa</taxon>
        <taxon>Chordata</taxon>
        <taxon>Craniata</taxon>
        <taxon>Vertebrata</taxon>
        <taxon>Euteleostomi</taxon>
        <taxon>Actinopterygii</taxon>
        <taxon>Neopterygii</taxon>
        <taxon>Teleostei</taxon>
        <taxon>Anguilliformes</taxon>
        <taxon>Anguillidae</taxon>
        <taxon>Anguilla</taxon>
    </lineage>
</organism>
<dbReference type="EMBL" id="GBXM01008974">
    <property type="protein sequence ID" value="JAH99603.1"/>
    <property type="molecule type" value="Transcribed_RNA"/>
</dbReference>
<sequence>MVQCNDNKGIYSILCCIGKLHCNHIRYIILPCGIV</sequence>